<dbReference type="AlphaFoldDB" id="A0AAV9S6A5"/>
<dbReference type="Proteomes" id="UP001311232">
    <property type="component" value="Unassembled WGS sequence"/>
</dbReference>
<dbReference type="EMBL" id="JAHHUM010000879">
    <property type="protein sequence ID" value="KAK5616608.1"/>
    <property type="molecule type" value="Genomic_DNA"/>
</dbReference>
<keyword evidence="2" id="KW-1185">Reference proteome</keyword>
<sequence length="92" mass="10166">MTLLRPSGLETSFGNPDLDVYSAQHTNYNIAYELPEPPRPSLPIQKGVICCDGEDPTRVIFAIQPTAEKTAFWCPILDLWHHVASAPSTRAS</sequence>
<name>A0AAV9S6A5_9TELE</name>
<organism evidence="1 2">
    <name type="scientific">Crenichthys baileyi</name>
    <name type="common">White River springfish</name>
    <dbReference type="NCBI Taxonomy" id="28760"/>
    <lineage>
        <taxon>Eukaryota</taxon>
        <taxon>Metazoa</taxon>
        <taxon>Chordata</taxon>
        <taxon>Craniata</taxon>
        <taxon>Vertebrata</taxon>
        <taxon>Euteleostomi</taxon>
        <taxon>Actinopterygii</taxon>
        <taxon>Neopterygii</taxon>
        <taxon>Teleostei</taxon>
        <taxon>Neoteleostei</taxon>
        <taxon>Acanthomorphata</taxon>
        <taxon>Ovalentaria</taxon>
        <taxon>Atherinomorphae</taxon>
        <taxon>Cyprinodontiformes</taxon>
        <taxon>Goodeidae</taxon>
        <taxon>Crenichthys</taxon>
    </lineage>
</organism>
<evidence type="ECO:0000313" key="1">
    <source>
        <dbReference type="EMBL" id="KAK5616608.1"/>
    </source>
</evidence>
<evidence type="ECO:0000313" key="2">
    <source>
        <dbReference type="Proteomes" id="UP001311232"/>
    </source>
</evidence>
<protein>
    <submittedName>
        <fullName evidence="1">Uncharacterized protein</fullName>
    </submittedName>
</protein>
<comment type="caution">
    <text evidence="1">The sequence shown here is derived from an EMBL/GenBank/DDBJ whole genome shotgun (WGS) entry which is preliminary data.</text>
</comment>
<gene>
    <name evidence="1" type="ORF">CRENBAI_005229</name>
</gene>
<accession>A0AAV9S6A5</accession>
<proteinExistence type="predicted"/>
<reference evidence="1 2" key="1">
    <citation type="submission" date="2021-06" db="EMBL/GenBank/DDBJ databases">
        <authorList>
            <person name="Palmer J.M."/>
        </authorList>
    </citation>
    <scope>NUCLEOTIDE SEQUENCE [LARGE SCALE GENOMIC DNA]</scope>
    <source>
        <strain evidence="1 2">MEX-2019</strain>
        <tissue evidence="1">Muscle</tissue>
    </source>
</reference>